<dbReference type="EMBL" id="CM051403">
    <property type="protein sequence ID" value="KAJ4708352.1"/>
    <property type="molecule type" value="Genomic_DNA"/>
</dbReference>
<sequence length="342" mass="39638">MTIDDESSVYVGGLPYSATEDSVRRVFNLYGSVVAVKIVNDRSTKGKCYGFVTFTNPRSAIDAINDMNGRTIDGRAVRVNEVTTRGGKSNSGREQFQHSDRDKGRERERDNDRHRDRYRDRYSDRSRERTPSRESDKNTRRGYEHLHHHDQSKDCFSDKDQDRDLDNDVQGQSRNHELEWGKNSELDQNREREIDGTNGYHRNVDDGKDYLLRKHSGSTITNRHIGELSSNTSDNYDDQVKELDRSMHKCEELKKEISQMEEKVGEKEQLVLDLQKRSKKLEEALVNAKKLSSHRQKHLTKLYKCFVQAKESAERLKSCEQELQSIVDTTMIESDMADEVGV</sequence>
<evidence type="ECO:0000313" key="2">
    <source>
        <dbReference type="Proteomes" id="UP001164539"/>
    </source>
</evidence>
<keyword evidence="2" id="KW-1185">Reference proteome</keyword>
<name>A0ACC1XAE5_MELAZ</name>
<organism evidence="1 2">
    <name type="scientific">Melia azedarach</name>
    <name type="common">Chinaberry tree</name>
    <dbReference type="NCBI Taxonomy" id="155640"/>
    <lineage>
        <taxon>Eukaryota</taxon>
        <taxon>Viridiplantae</taxon>
        <taxon>Streptophyta</taxon>
        <taxon>Embryophyta</taxon>
        <taxon>Tracheophyta</taxon>
        <taxon>Spermatophyta</taxon>
        <taxon>Magnoliopsida</taxon>
        <taxon>eudicotyledons</taxon>
        <taxon>Gunneridae</taxon>
        <taxon>Pentapetalae</taxon>
        <taxon>rosids</taxon>
        <taxon>malvids</taxon>
        <taxon>Sapindales</taxon>
        <taxon>Meliaceae</taxon>
        <taxon>Melia</taxon>
    </lineage>
</organism>
<accession>A0ACC1XAE5</accession>
<proteinExistence type="predicted"/>
<gene>
    <name evidence="1" type="ORF">OWV82_018311</name>
</gene>
<dbReference type="Proteomes" id="UP001164539">
    <property type="component" value="Chromosome 10"/>
</dbReference>
<comment type="caution">
    <text evidence="1">The sequence shown here is derived from an EMBL/GenBank/DDBJ whole genome shotgun (WGS) entry which is preliminary data.</text>
</comment>
<evidence type="ECO:0000313" key="1">
    <source>
        <dbReference type="EMBL" id="KAJ4708352.1"/>
    </source>
</evidence>
<protein>
    <submittedName>
        <fullName evidence="1">RNA-binding family protein</fullName>
    </submittedName>
</protein>
<reference evidence="1 2" key="1">
    <citation type="journal article" date="2023" name="Science">
        <title>Complex scaffold remodeling in plant triterpene biosynthesis.</title>
        <authorList>
            <person name="De La Pena R."/>
            <person name="Hodgson H."/>
            <person name="Liu J.C."/>
            <person name="Stephenson M.J."/>
            <person name="Martin A.C."/>
            <person name="Owen C."/>
            <person name="Harkess A."/>
            <person name="Leebens-Mack J."/>
            <person name="Jimenez L.E."/>
            <person name="Osbourn A."/>
            <person name="Sattely E.S."/>
        </authorList>
    </citation>
    <scope>NUCLEOTIDE SEQUENCE [LARGE SCALE GENOMIC DNA]</scope>
    <source>
        <strain evidence="2">cv. JPN11</strain>
        <tissue evidence="1">Leaf</tissue>
    </source>
</reference>